<feature type="compositionally biased region" description="Low complexity" evidence="1">
    <location>
        <begin position="248"/>
        <end position="272"/>
    </location>
</feature>
<reference evidence="2 3" key="1">
    <citation type="submission" date="2015-04" db="EMBL/GenBank/DDBJ databases">
        <title>Complete genome sequence of Schizopora paradoxa KUC8140, a cosmopolitan wood degrader in East Asia.</title>
        <authorList>
            <consortium name="DOE Joint Genome Institute"/>
            <person name="Min B."/>
            <person name="Park H."/>
            <person name="Jang Y."/>
            <person name="Kim J.-J."/>
            <person name="Kim K.H."/>
            <person name="Pangilinan J."/>
            <person name="Lipzen A."/>
            <person name="Riley R."/>
            <person name="Grigoriev I.V."/>
            <person name="Spatafora J.W."/>
            <person name="Choi I.-G."/>
        </authorList>
    </citation>
    <scope>NUCLEOTIDE SEQUENCE [LARGE SCALE GENOMIC DNA]</scope>
    <source>
        <strain evidence="2 3">KUC8140</strain>
    </source>
</reference>
<name>A0A0H2RDW9_9AGAM</name>
<dbReference type="EMBL" id="KQ086037">
    <property type="protein sequence ID" value="KLO10040.1"/>
    <property type="molecule type" value="Genomic_DNA"/>
</dbReference>
<feature type="region of interest" description="Disordered" evidence="1">
    <location>
        <begin position="234"/>
        <end position="412"/>
    </location>
</feature>
<evidence type="ECO:0000313" key="2">
    <source>
        <dbReference type="EMBL" id="KLO10040.1"/>
    </source>
</evidence>
<dbReference type="AlphaFoldDB" id="A0A0H2RDW9"/>
<dbReference type="OrthoDB" id="3071415at2759"/>
<protein>
    <submittedName>
        <fullName evidence="2">Uncharacterized protein</fullName>
    </submittedName>
</protein>
<proteinExistence type="predicted"/>
<dbReference type="Proteomes" id="UP000053477">
    <property type="component" value="Unassembled WGS sequence"/>
</dbReference>
<accession>A0A0H2RDW9</accession>
<evidence type="ECO:0000313" key="3">
    <source>
        <dbReference type="Proteomes" id="UP000053477"/>
    </source>
</evidence>
<keyword evidence="3" id="KW-1185">Reference proteome</keyword>
<evidence type="ECO:0000256" key="1">
    <source>
        <dbReference type="SAM" id="MobiDB-lite"/>
    </source>
</evidence>
<organism evidence="2 3">
    <name type="scientific">Schizopora paradoxa</name>
    <dbReference type="NCBI Taxonomy" id="27342"/>
    <lineage>
        <taxon>Eukaryota</taxon>
        <taxon>Fungi</taxon>
        <taxon>Dikarya</taxon>
        <taxon>Basidiomycota</taxon>
        <taxon>Agaricomycotina</taxon>
        <taxon>Agaricomycetes</taxon>
        <taxon>Hymenochaetales</taxon>
        <taxon>Schizoporaceae</taxon>
        <taxon>Schizopora</taxon>
    </lineage>
</organism>
<gene>
    <name evidence="2" type="ORF">SCHPADRAFT_930768</name>
</gene>
<sequence length="448" mass="48664">MPKRARAVESVAAVAVVVVNWRRTSTILGTKVFDLEPWSFEGERMTFALRGKGCTKRVDRNLEHEHHLKSLIKASRELVTFVHEPQPGQIAIVPYPFDDDGPIDPSRLVAYSRTHSFEVPRCFHNLTARIFQAGTKGAFAGKFCVACPFKKASGYCQYWQCITDLLDADVDGAVTYMAYGKRSPSDVMQRRLLAARKAADLIADPAPYPANFGYPVQTWAHYGMEELLKIPDTELDVDPSDQDTNYPSDSLFSSSQEASATSSSQPASSQSSGPPPVNSASQYTGPVLDFLRGVPENAPPPSNDAQSQAQAPMSLPASDGAVTPPTPAQRVHQDSDGITDASYDSSGAPEQVSSAESEAVILPRNPPRNLKRRRGNPRPKVLPVAHPQAPQDTQEPTQPEAGPSNVVQGHAQHEVGEAPWDAAKHIFRVPEGGVVAALHRMDSENLNT</sequence>
<dbReference type="InParanoid" id="A0A0H2RDW9"/>